<evidence type="ECO:0000313" key="2">
    <source>
        <dbReference type="EMBL" id="QQP51424.1"/>
    </source>
</evidence>
<organism evidence="2 3">
    <name type="scientific">Caligus rogercresseyi</name>
    <name type="common">Sea louse</name>
    <dbReference type="NCBI Taxonomy" id="217165"/>
    <lineage>
        <taxon>Eukaryota</taxon>
        <taxon>Metazoa</taxon>
        <taxon>Ecdysozoa</taxon>
        <taxon>Arthropoda</taxon>
        <taxon>Crustacea</taxon>
        <taxon>Multicrustacea</taxon>
        <taxon>Hexanauplia</taxon>
        <taxon>Copepoda</taxon>
        <taxon>Siphonostomatoida</taxon>
        <taxon>Caligidae</taxon>
        <taxon>Caligus</taxon>
    </lineage>
</organism>
<dbReference type="EMBL" id="CP045897">
    <property type="protein sequence ID" value="QQP51424.1"/>
    <property type="molecule type" value="Genomic_DNA"/>
</dbReference>
<proteinExistence type="predicted"/>
<reference evidence="3" key="1">
    <citation type="submission" date="2021-01" db="EMBL/GenBank/DDBJ databases">
        <title>Caligus Genome Assembly.</title>
        <authorList>
            <person name="Gallardo-Escarate C."/>
        </authorList>
    </citation>
    <scope>NUCLEOTIDE SEQUENCE [LARGE SCALE GENOMIC DNA]</scope>
</reference>
<feature type="region of interest" description="Disordered" evidence="1">
    <location>
        <begin position="68"/>
        <end position="99"/>
    </location>
</feature>
<name>A0A7T8HJV2_CALRO</name>
<dbReference type="Proteomes" id="UP000595437">
    <property type="component" value="Chromosome 8"/>
</dbReference>
<accession>A0A7T8HJV2</accession>
<keyword evidence="3" id="KW-1185">Reference proteome</keyword>
<protein>
    <submittedName>
        <fullName evidence="2">Uncharacterized protein</fullName>
    </submittedName>
</protein>
<evidence type="ECO:0000256" key="1">
    <source>
        <dbReference type="SAM" id="MobiDB-lite"/>
    </source>
</evidence>
<gene>
    <name evidence="2" type="ORF">FKW44_012782</name>
</gene>
<sequence>MSTPLKRSLCRHAPLTPPPPEEAERVEEPSVSPLIVDHREGSAIPIIVEPSGIKATNRHINPDLILGARTRSGSLSNRNLSSSELSPSDKENPNKIQKS</sequence>
<dbReference type="AlphaFoldDB" id="A0A7T8HJV2"/>
<feature type="region of interest" description="Disordered" evidence="1">
    <location>
        <begin position="1"/>
        <end position="30"/>
    </location>
</feature>
<feature type="compositionally biased region" description="Low complexity" evidence="1">
    <location>
        <begin position="71"/>
        <end position="86"/>
    </location>
</feature>
<evidence type="ECO:0000313" key="3">
    <source>
        <dbReference type="Proteomes" id="UP000595437"/>
    </source>
</evidence>